<dbReference type="SUPFAM" id="SSF88723">
    <property type="entry name" value="PIN domain-like"/>
    <property type="match status" value="1"/>
</dbReference>
<dbReference type="CDD" id="cd09872">
    <property type="entry name" value="PIN_Sll0205-like"/>
    <property type="match status" value="1"/>
</dbReference>
<protein>
    <submittedName>
        <fullName evidence="2">Type II toxin-antitoxin system VapC family toxin</fullName>
    </submittedName>
</protein>
<accession>A0A977PVJ3</accession>
<dbReference type="InterPro" id="IPR052919">
    <property type="entry name" value="TA_system_RNase"/>
</dbReference>
<dbReference type="KEGG" id="wna:KA717_37780"/>
<dbReference type="AlphaFoldDB" id="A0A977PVJ3"/>
<dbReference type="PANTHER" id="PTHR36173:SF2">
    <property type="entry name" value="RIBONUCLEASE VAPC16"/>
    <property type="match status" value="1"/>
</dbReference>
<dbReference type="EMBL" id="CP073041">
    <property type="protein sequence ID" value="UXE61091.1"/>
    <property type="molecule type" value="Genomic_DNA"/>
</dbReference>
<gene>
    <name evidence="2" type="ORF">KA717_37780</name>
</gene>
<name>A0A977PVJ3_9CYAN</name>
<sequence length="112" mass="13094">MKVLIDTHAFIWWTSNSQKLTPAVYSLITNPKTDVVLSIVSIWEIQIKLSLGKIELKTNLPELIDCEVRCNRIELLHLSLFHVYELNNLPHYHKDPFDRLLTGQWEVLEQGK</sequence>
<evidence type="ECO:0000259" key="1">
    <source>
        <dbReference type="Pfam" id="PF01850"/>
    </source>
</evidence>
<organism evidence="2">
    <name type="scientific">Woronichinia naegeliana WA131</name>
    <dbReference type="NCBI Taxonomy" id="2824559"/>
    <lineage>
        <taxon>Bacteria</taxon>
        <taxon>Bacillati</taxon>
        <taxon>Cyanobacteriota</taxon>
        <taxon>Cyanophyceae</taxon>
        <taxon>Synechococcales</taxon>
        <taxon>Coelosphaeriaceae</taxon>
        <taxon>Woronichinia</taxon>
    </lineage>
</organism>
<reference evidence="2" key="1">
    <citation type="submission" date="2021-04" db="EMBL/GenBank/DDBJ databases">
        <title>Genome sequence of Woronichinia naegeliana from Washington state freshwater lake bloom.</title>
        <authorList>
            <person name="Dreher T.W."/>
        </authorList>
    </citation>
    <scope>NUCLEOTIDE SEQUENCE</scope>
    <source>
        <strain evidence="2">WA131</strain>
    </source>
</reference>
<dbReference type="InterPro" id="IPR029060">
    <property type="entry name" value="PIN-like_dom_sf"/>
</dbReference>
<dbReference type="Proteomes" id="UP001065613">
    <property type="component" value="Chromosome"/>
</dbReference>
<feature type="domain" description="PIN" evidence="1">
    <location>
        <begin position="3"/>
        <end position="100"/>
    </location>
</feature>
<dbReference type="PANTHER" id="PTHR36173">
    <property type="entry name" value="RIBONUCLEASE VAPC16-RELATED"/>
    <property type="match status" value="1"/>
</dbReference>
<proteinExistence type="predicted"/>
<dbReference type="InterPro" id="IPR002716">
    <property type="entry name" value="PIN_dom"/>
</dbReference>
<dbReference type="InterPro" id="IPR041705">
    <property type="entry name" value="PIN_Sll0205"/>
</dbReference>
<evidence type="ECO:0000313" key="2">
    <source>
        <dbReference type="EMBL" id="UXE61091.1"/>
    </source>
</evidence>
<dbReference type="Pfam" id="PF01850">
    <property type="entry name" value="PIN"/>
    <property type="match status" value="1"/>
</dbReference>